<name>A0A6C0B1D6_9ZZZZ</name>
<reference evidence="2" key="1">
    <citation type="journal article" date="2020" name="Nature">
        <title>Giant virus diversity and host interactions through global metagenomics.</title>
        <authorList>
            <person name="Schulz F."/>
            <person name="Roux S."/>
            <person name="Paez-Espino D."/>
            <person name="Jungbluth S."/>
            <person name="Walsh D.A."/>
            <person name="Denef V.J."/>
            <person name="McMahon K.D."/>
            <person name="Konstantinidis K.T."/>
            <person name="Eloe-Fadrosh E.A."/>
            <person name="Kyrpides N.C."/>
            <person name="Woyke T."/>
        </authorList>
    </citation>
    <scope>NUCLEOTIDE SEQUENCE</scope>
    <source>
        <strain evidence="2">GVMAG-M-3300009185-36</strain>
    </source>
</reference>
<keyword evidence="1" id="KW-1133">Transmembrane helix</keyword>
<accession>A0A6C0B1D6</accession>
<organism evidence="2">
    <name type="scientific">viral metagenome</name>
    <dbReference type="NCBI Taxonomy" id="1070528"/>
    <lineage>
        <taxon>unclassified sequences</taxon>
        <taxon>metagenomes</taxon>
        <taxon>organismal metagenomes</taxon>
    </lineage>
</organism>
<protein>
    <submittedName>
        <fullName evidence="2">Uncharacterized protein</fullName>
    </submittedName>
</protein>
<keyword evidence="1" id="KW-0472">Membrane</keyword>
<feature type="transmembrane region" description="Helical" evidence="1">
    <location>
        <begin position="6"/>
        <end position="23"/>
    </location>
</feature>
<sequence length="58" mass="6370">MGTGILAYWGLLFLLSFLFFLAVEFSGVTSKLTALMRTVLNALVVLAVTYAMVLLQQL</sequence>
<dbReference type="EMBL" id="MN739048">
    <property type="protein sequence ID" value="QHS85902.1"/>
    <property type="molecule type" value="Genomic_DNA"/>
</dbReference>
<evidence type="ECO:0000256" key="1">
    <source>
        <dbReference type="SAM" id="Phobius"/>
    </source>
</evidence>
<evidence type="ECO:0000313" key="2">
    <source>
        <dbReference type="EMBL" id="QHS85902.1"/>
    </source>
</evidence>
<keyword evidence="1" id="KW-0812">Transmembrane</keyword>
<feature type="transmembrane region" description="Helical" evidence="1">
    <location>
        <begin position="35"/>
        <end position="55"/>
    </location>
</feature>
<dbReference type="AlphaFoldDB" id="A0A6C0B1D6"/>
<proteinExistence type="predicted"/>